<dbReference type="Proteomes" id="UP000521991">
    <property type="component" value="Unassembled WGS sequence"/>
</dbReference>
<dbReference type="InterPro" id="IPR013118">
    <property type="entry name" value="Mannitol_DH_C"/>
</dbReference>
<evidence type="ECO:0000313" key="35">
    <source>
        <dbReference type="Proteomes" id="UP000538406"/>
    </source>
</evidence>
<dbReference type="Proteomes" id="UP000321461">
    <property type="component" value="Unassembled WGS sequence"/>
</dbReference>
<dbReference type="Proteomes" id="UP000846355">
    <property type="component" value="Unassembled WGS sequence"/>
</dbReference>
<evidence type="ECO:0000313" key="22">
    <source>
        <dbReference type="EMBL" id="VZR22956.1"/>
    </source>
</evidence>
<dbReference type="Pfam" id="PF08125">
    <property type="entry name" value="Mannitol_dh_C"/>
    <property type="match status" value="1"/>
</dbReference>
<dbReference type="EMBL" id="DABHXT010000001">
    <property type="protein sequence ID" value="HAJ5957036.1"/>
    <property type="molecule type" value="Genomic_DNA"/>
</dbReference>
<dbReference type="EMBL" id="AASURL010000033">
    <property type="protein sequence ID" value="EFH0366049.1"/>
    <property type="molecule type" value="Genomic_DNA"/>
</dbReference>
<dbReference type="EMBL" id="CP058571">
    <property type="protein sequence ID" value="QLG57626.1"/>
    <property type="molecule type" value="Genomic_DNA"/>
</dbReference>
<evidence type="ECO:0000313" key="24">
    <source>
        <dbReference type="Proteomes" id="UP000250780"/>
    </source>
</evidence>
<dbReference type="EMBL" id="WUIY01000109">
    <property type="protein sequence ID" value="MXI75904.1"/>
    <property type="molecule type" value="Genomic_DNA"/>
</dbReference>
<reference evidence="11 23" key="1">
    <citation type="journal article" date="2015" name="Front. Microbiol.">
        <title>Genetic determinants of heat resistance in Escherichia coli.</title>
        <authorList>
            <person name="Mercer R.G."/>
            <person name="Zheng J."/>
            <person name="Garcia-Hernandez R."/>
            <person name="Ruan L."/>
            <person name="Ganzle M.G."/>
            <person name="McMullen L.M."/>
        </authorList>
    </citation>
    <scope>NUCLEOTIDE SEQUENCE [LARGE SCALE GENOMIC DNA]</scope>
    <source>
        <strain evidence="11 23">AW1.3</strain>
    </source>
</reference>
<reference evidence="32" key="14">
    <citation type="submission" date="2020-06" db="EMBL/GenBank/DDBJ databases">
        <title>Identification and Characterisation of Fosfomycin Resistance in Escherichia coli Urinary Tract Infection Isolates from Australia.</title>
        <authorList>
            <person name="Mowlaboccus S."/>
            <person name="Daley D."/>
            <person name="Pang S."/>
            <person name="Gottlieb T."/>
            <person name="Nimmo G.R."/>
            <person name="George N."/>
            <person name="Korman T.M."/>
            <person name="Strietberg R."/>
            <person name="Robson J."/>
            <person name="Peachey G."/>
            <person name="Collignon P."/>
            <person name="Bradbury S."/>
            <person name="Colombi E."/>
            <person name="Ramsay J.P."/>
            <person name="Rogers B.A."/>
            <person name="Coombs G.W."/>
        </authorList>
    </citation>
    <scope>NUCLEOTIDE SEQUENCE [LARGE SCALE GENOMIC DNA]</scope>
    <source>
        <strain evidence="32">EC2</strain>
    </source>
</reference>
<reference evidence="7 33" key="13">
    <citation type="submission" date="2020-02" db="EMBL/GenBank/DDBJ databases">
        <authorList>
            <consortium name="PulseNet: The National Subtyping Network for Foodborne Disease Surveillance"/>
            <person name="Tarr C.L."/>
            <person name="Trees E."/>
            <person name="Katz L.S."/>
            <person name="Carleton-Romer H.A."/>
            <person name="Stroika S."/>
            <person name="Kucerova Z."/>
            <person name="Roache K.F."/>
            <person name="Sabol A.L."/>
            <person name="Besser J."/>
            <person name="Gerner-Smidt P."/>
        </authorList>
    </citation>
    <scope>NUCLEOTIDE SEQUENCE [LARGE SCALE GENOMIC DNA]</scope>
    <source>
        <strain evidence="7 33">PNUSAE004166</strain>
    </source>
</reference>
<dbReference type="PRINTS" id="PR00084">
    <property type="entry name" value="MTLDHDRGNASE"/>
</dbReference>
<dbReference type="Proteomes" id="UP000870292">
    <property type="component" value="Unassembled WGS sequence"/>
</dbReference>
<evidence type="ECO:0000313" key="25">
    <source>
        <dbReference type="Proteomes" id="UP000254785"/>
    </source>
</evidence>
<dbReference type="AlphaFoldDB" id="A0A024L1Y7"/>
<evidence type="ECO:0000313" key="34">
    <source>
        <dbReference type="Proteomes" id="UP000530628"/>
    </source>
</evidence>
<evidence type="ECO:0000313" key="32">
    <source>
        <dbReference type="Proteomes" id="UP000509796"/>
    </source>
</evidence>
<evidence type="ECO:0000313" key="16">
    <source>
        <dbReference type="EMBL" id="QLG57626.1"/>
    </source>
</evidence>
<dbReference type="PANTHER" id="PTHR43362:SF4">
    <property type="entry name" value="MANNITOL DEHYDROGENASE"/>
    <property type="match status" value="1"/>
</dbReference>
<evidence type="ECO:0000313" key="23">
    <source>
        <dbReference type="Proteomes" id="UP000050556"/>
    </source>
</evidence>
<dbReference type="EMBL" id="DADUEU010000048">
    <property type="protein sequence ID" value="HBB1575772.1"/>
    <property type="molecule type" value="Genomic_DNA"/>
</dbReference>
<evidence type="ECO:0000313" key="28">
    <source>
        <dbReference type="Proteomes" id="UP000436141"/>
    </source>
</evidence>
<accession>A0A024L1Y7</accession>
<reference evidence="6 35" key="4">
    <citation type="submission" date="2018-08" db="EMBL/GenBank/DDBJ databases">
        <authorList>
            <consortium name="NARMS: The National Antimicrobial Resistance Monitoring System"/>
        </authorList>
    </citation>
    <scope>NUCLEOTIDE SEQUENCE [LARGE SCALE GENOMIC DNA]</scope>
    <source>
        <strain evidence="6 35">FSIS11705178</strain>
    </source>
</reference>
<reference evidence="16" key="15">
    <citation type="submission" date="2020-06" db="EMBL/GenBank/DDBJ databases">
        <authorList>
            <person name="Ramsay J.P."/>
            <person name="Colombi E."/>
            <person name="Mowlaboccus S."/>
        </authorList>
    </citation>
    <scope>NUCLEOTIDE SEQUENCE</scope>
    <source>
        <strain evidence="16">EC2</strain>
    </source>
</reference>
<dbReference type="Proteomes" id="UP000460351">
    <property type="component" value="Unassembled WGS sequence"/>
</dbReference>
<sequence length="486" mass="53728">MGNNLLSAKATLPVYDRNNLAPRIVHLGFGAFHRAHQGVYADILATEHFSDWGYYEVNLIGGEQQIADLQQQDNLYTVAEMSADVWTARVVGVVKKALHVQIDGLETVLAAMCEPQIAIVSLTITEKGYFHSPATGQLMLDHPMVAADVQNPHQPKTATGVIVEALARRKAAGLPAFTVMSCDNMPENGHVMRDVVTSYAQAVDVKLAQWIEDNVTFPSTMVDRIVPAVTEDTLAKIEQLTGVRDPAGVACEPFRQWVIEDNFVAGRPEWEKAGAELVSDVLPYEEMKLRMLNGSHSFLAYLGYLAGYQHINDCMEDEHYRYAAYGLMLQEQAPTLKVQGVDLQDYANRLIARYSNPALRHRTWQIAMDGSQKLPQRMLDSVRWHLAHDSKFDLLALGVAGWMRYVGGVDEQGNPIEISDPLLPVIQKAVQSSAEGKARVQSLLAIKAIFGDDLPDNSLFTARVTETYLSLLAHGAKATVAKYSVK</sequence>
<dbReference type="InterPro" id="IPR013131">
    <property type="entry name" value="Mannitol_DH_N"/>
</dbReference>
<evidence type="ECO:0000313" key="8">
    <source>
        <dbReference type="EMBL" id="EFH6647437.1"/>
    </source>
</evidence>
<dbReference type="EMBL" id="VRXD01000033">
    <property type="protein sequence ID" value="TXQ31843.1"/>
    <property type="molecule type" value="Genomic_DNA"/>
</dbReference>
<dbReference type="EMBL" id="WTRX01000030">
    <property type="protein sequence ID" value="MWU32573.1"/>
    <property type="molecule type" value="Genomic_DNA"/>
</dbReference>
<dbReference type="Gene3D" id="3.40.50.720">
    <property type="entry name" value="NAD(P)-binding Rossmann-like Domain"/>
    <property type="match status" value="1"/>
</dbReference>
<dbReference type="EMBL" id="JAAGYI010000034">
    <property type="protein sequence ID" value="NEM87443.1"/>
    <property type="molecule type" value="Genomic_DNA"/>
</dbReference>
<evidence type="ECO:0000313" key="26">
    <source>
        <dbReference type="Proteomes" id="UP000321295"/>
    </source>
</evidence>
<dbReference type="PANTHER" id="PTHR43362">
    <property type="entry name" value="MANNITOL DEHYDROGENASE DSF1-RELATED"/>
    <property type="match status" value="1"/>
</dbReference>
<dbReference type="FunFam" id="3.40.50.720:FF:000129">
    <property type="entry name" value="D-mannonate oxidoreductase"/>
    <property type="match status" value="1"/>
</dbReference>
<accession>A0A238BEG4</accession>
<dbReference type="EMBL" id="SQQU01000004">
    <property type="protein sequence ID" value="MQS29269.1"/>
    <property type="molecule type" value="Genomic_DNA"/>
</dbReference>
<evidence type="ECO:0000313" key="14">
    <source>
        <dbReference type="EMBL" id="MXI75904.1"/>
    </source>
</evidence>
<dbReference type="Proteomes" id="UP000441160">
    <property type="component" value="Unassembled WGS sequence"/>
</dbReference>
<reference evidence="17" key="16">
    <citation type="submission" date="2021-02" db="EMBL/GenBank/DDBJ databases">
        <title>Co-localization of colistin and carbapenem -resistance genes on a novel transferable IncHI2 plasmid in Escherichia coli from chicken-origin.</title>
        <authorList>
            <person name="Hoffmann M."/>
            <person name="Balkey M."/>
            <person name="Ronco T."/>
            <person name="Hendriksen R.S."/>
        </authorList>
    </citation>
    <scope>NUCLEOTIDE SEQUENCE</scope>
    <source>
        <strain evidence="17">CFSAN083829</strain>
    </source>
</reference>
<dbReference type="InterPro" id="IPR050988">
    <property type="entry name" value="Mannitol_DH/Oxidoreductase"/>
</dbReference>
<dbReference type="EMBL" id="VSBS01000230">
    <property type="protein sequence ID" value="TXT02093.1"/>
    <property type="molecule type" value="Genomic_DNA"/>
</dbReference>
<dbReference type="NCBIfam" id="NF011611">
    <property type="entry name" value="PRK15037.1"/>
    <property type="match status" value="1"/>
</dbReference>
<dbReference type="EC" id="1.1.1.57" evidence="8"/>
<reference evidence="16" key="11">
    <citation type="journal article" date="2020" name="Int. J. Antimicrob. Agents">
        <title>Identification and characterisation of fosfomycin resistance in Escherichia coli urinary tract infection isolates from Australia.</title>
        <authorList>
            <person name="Mowlaboccus S."/>
            <person name="Daley D."/>
            <person name="Pang S."/>
            <person name="Gottlieb T."/>
            <person name="Merlino J."/>
            <person name="Nimmo G.R."/>
            <person name="George N."/>
            <person name="Korman T.M."/>
            <person name="Streitberg R."/>
            <person name="Robson J."/>
            <person name="Peachey G."/>
            <person name="Collignon P."/>
            <person name="Bradbury S."/>
            <person name="Colombi E."/>
            <person name="Ramsay J.P."/>
            <person name="Rogers B.A."/>
            <person name="Coombs G.W."/>
        </authorList>
    </citation>
    <scope>NUCLEOTIDE SEQUENCE</scope>
    <source>
        <strain evidence="16">EC2</strain>
    </source>
</reference>
<evidence type="ECO:0000313" key="36">
    <source>
        <dbReference type="Proteomes" id="UP000629265"/>
    </source>
</evidence>
<dbReference type="Proteomes" id="UP000663166">
    <property type="component" value="Chromosome"/>
</dbReference>
<organism evidence="8 34">
    <name type="scientific">Escherichia coli</name>
    <dbReference type="NCBI Taxonomy" id="562"/>
    <lineage>
        <taxon>Bacteria</taxon>
        <taxon>Pseudomonadati</taxon>
        <taxon>Pseudomonadota</taxon>
        <taxon>Gammaproteobacteria</taxon>
        <taxon>Enterobacterales</taxon>
        <taxon>Enterobacteriaceae</taxon>
        <taxon>Escherichia</taxon>
    </lineage>
</organism>
<evidence type="ECO:0000313" key="20">
    <source>
        <dbReference type="EMBL" id="TXQ31843.1"/>
    </source>
</evidence>
<dbReference type="Proteomes" id="UP000469708">
    <property type="component" value="Unassembled WGS sequence"/>
</dbReference>
<dbReference type="Proteomes" id="UP000436141">
    <property type="component" value="Unassembled WGS sequence"/>
</dbReference>
<dbReference type="EC" id="1.1.1.-" evidence="18 22"/>
<reference evidence="13 29" key="10">
    <citation type="submission" date="2019-12" db="EMBL/GenBank/DDBJ databases">
        <title>Enteriobacteria Tanzani isolates_8377-8380.</title>
        <authorList>
            <person name="Subbiah M."/>
            <person name="Call D."/>
        </authorList>
    </citation>
    <scope>NUCLEOTIDE SEQUENCE [LARGE SCALE GENOMIC DNA]</scope>
    <source>
        <strain evidence="13 29">8378wB3</strain>
    </source>
</reference>
<dbReference type="InterPro" id="IPR008927">
    <property type="entry name" value="6-PGluconate_DH-like_C_sf"/>
</dbReference>
<dbReference type="PATRIC" id="fig|562.10472.peg.1491"/>
<keyword evidence="1 8" id="KW-0560">Oxidoreductase</keyword>
<dbReference type="Proteomes" id="UP000250780">
    <property type="component" value="Unassembled WGS sequence"/>
</dbReference>
<dbReference type="RefSeq" id="WP_000527809.1">
    <property type="nucleotide sequence ID" value="NZ_AP019189.1"/>
</dbReference>
<evidence type="ECO:0000256" key="2">
    <source>
        <dbReference type="ARBA" id="ARBA00023027"/>
    </source>
</evidence>
<evidence type="ECO:0000313" key="29">
    <source>
        <dbReference type="Proteomes" id="UP000441160"/>
    </source>
</evidence>
<dbReference type="InterPro" id="IPR036291">
    <property type="entry name" value="NAD(P)-bd_dom_sf"/>
</dbReference>
<evidence type="ECO:0000313" key="31">
    <source>
        <dbReference type="Proteomes" id="UP000469708"/>
    </source>
</evidence>
<evidence type="ECO:0000313" key="21">
    <source>
        <dbReference type="EMBL" id="TXT02093.1"/>
    </source>
</evidence>
<reference evidence="10" key="17">
    <citation type="submission" date="2021-03" db="EMBL/GenBank/DDBJ databases">
        <authorList>
            <consortium name="NCBI Pathogen Detection Project"/>
        </authorList>
    </citation>
    <scope>NUCLEOTIDE SEQUENCE</scope>
    <source>
        <strain evidence="10">Escherichia coli</strain>
        <strain evidence="9">EuSCAPE_DE065</strain>
    </source>
</reference>
<dbReference type="Proteomes" id="UP000629265">
    <property type="component" value="Unassembled WGS sequence"/>
</dbReference>
<dbReference type="EMBL" id="AASHPR010000048">
    <property type="protein sequence ID" value="EFC3526793.1"/>
    <property type="molecule type" value="Genomic_DNA"/>
</dbReference>
<evidence type="ECO:0000313" key="27">
    <source>
        <dbReference type="Proteomes" id="UP000321461"/>
    </source>
</evidence>
<dbReference type="SUPFAM" id="SSF48179">
    <property type="entry name" value="6-phosphogluconate dehydrogenase C-terminal domain-like"/>
    <property type="match status" value="1"/>
</dbReference>
<gene>
    <name evidence="18" type="primary">por_1</name>
    <name evidence="19" type="synonym">por_2</name>
    <name evidence="11" type="ORF">ACU57_11280</name>
    <name evidence="7" type="ORF">BGM66_002488</name>
    <name evidence="6" type="ORF">CTR35_004006</name>
    <name evidence="12" type="ORF">E4K51_03630</name>
    <name evidence="20" type="ORF">FV293_20550</name>
    <name evidence="21" type="ORF">FWK02_08980</name>
    <name evidence="15" type="ORF">G3V95_18460</name>
    <name evidence="8" type="ORF">GNW61_01380</name>
    <name evidence="13" type="ORF">GP944_17735</name>
    <name evidence="14" type="ORF">GRW05_16870</name>
    <name evidence="9" type="ORF">HMV95_01785</name>
    <name evidence="16" type="ORF">HX136_12615</name>
    <name evidence="22" type="ORF">IDONEFKE_00089</name>
    <name evidence="10" type="ORF">J0541_004790</name>
    <name evidence="17" type="ORF">JNP96_12920</name>
    <name evidence="18" type="ORF">NCTC9073_01106</name>
    <name evidence="19" type="ORF">NCTC9117_03242</name>
</gene>
<evidence type="ECO:0000256" key="3">
    <source>
        <dbReference type="ARBA" id="ARBA00061451"/>
    </source>
</evidence>
<dbReference type="GO" id="GO:0019594">
    <property type="term" value="P:mannitol metabolic process"/>
    <property type="evidence" value="ECO:0007669"/>
    <property type="project" value="InterPro"/>
</dbReference>
<dbReference type="EMBL" id="LDYI01000086">
    <property type="protein sequence ID" value="KPO12478.1"/>
    <property type="molecule type" value="Genomic_DNA"/>
</dbReference>
<dbReference type="EMBL" id="CACRYR010000111">
    <property type="protein sequence ID" value="VZR22956.1"/>
    <property type="molecule type" value="Genomic_DNA"/>
</dbReference>
<dbReference type="EMBL" id="AASWOY010000002">
    <property type="protein sequence ID" value="EFH6647437.1"/>
    <property type="molecule type" value="Genomic_DNA"/>
</dbReference>
<evidence type="ECO:0000313" key="7">
    <source>
        <dbReference type="EMBL" id="EFH0366049.1"/>
    </source>
</evidence>
<evidence type="ECO:0000313" key="33">
    <source>
        <dbReference type="Proteomes" id="UP000521991"/>
    </source>
</evidence>
<dbReference type="Pfam" id="PF01232">
    <property type="entry name" value="Mannitol_dh"/>
    <property type="match status" value="1"/>
</dbReference>
<dbReference type="EMBL" id="CP070393">
    <property type="protein sequence ID" value="QRZ99764.1"/>
    <property type="molecule type" value="Genomic_DNA"/>
</dbReference>
<reference evidence="26 27" key="6">
    <citation type="submission" date="2019-08" db="EMBL/GenBank/DDBJ databases">
        <title>Whole genome analysis of cultivated E. coli strains isolated from CD patients and healthy donors.</title>
        <authorList>
            <person name="Siniagina M.N."/>
            <person name="Markelova M.I."/>
            <person name="Laikov A.V."/>
            <person name="Boulygina E.A."/>
            <person name="Khusnutdinova D.R."/>
            <person name="Kharchenko A."/>
            <person name="Grigoryeva T.V."/>
        </authorList>
    </citation>
    <scope>NUCLEOTIDE SEQUENCE [LARGE SCALE GENOMIC DNA]</scope>
    <source>
        <strain evidence="20 26">1_45_11</strain>
        <strain evidence="21 27">3_77_5</strain>
    </source>
</reference>
<feature type="domain" description="Mannitol dehydrogenase C-terminal" evidence="5">
    <location>
        <begin position="280"/>
        <end position="471"/>
    </location>
</feature>
<dbReference type="Proteomes" id="UP000509796">
    <property type="component" value="Chromosome"/>
</dbReference>
<evidence type="ECO:0000313" key="10">
    <source>
        <dbReference type="EMBL" id="HBB1575772.1"/>
    </source>
</evidence>
<dbReference type="EMBL" id="UGDC01000003">
    <property type="protein sequence ID" value="STJ80613.1"/>
    <property type="molecule type" value="Genomic_DNA"/>
</dbReference>
<evidence type="ECO:0000313" key="11">
    <source>
        <dbReference type="EMBL" id="KPO12478.1"/>
    </source>
</evidence>
<evidence type="ECO:0000313" key="30">
    <source>
        <dbReference type="Proteomes" id="UP000460351"/>
    </source>
</evidence>
<dbReference type="PROSITE" id="PS00974">
    <property type="entry name" value="MANNITOL_DHGENASE"/>
    <property type="match status" value="1"/>
</dbReference>
<comment type="similarity">
    <text evidence="3">Belongs to the mannitol dehydrogenase family. UxuB subfamily.</text>
</comment>
<keyword evidence="2" id="KW-0520">NAD</keyword>
<dbReference type="InterPro" id="IPR013328">
    <property type="entry name" value="6PGD_dom2"/>
</dbReference>
<reference evidence="22 36" key="8">
    <citation type="submission" date="2019-11" db="EMBL/GenBank/DDBJ databases">
        <authorList>
            <person name="Haines EK M."/>
        </authorList>
    </citation>
    <scope>NUCLEOTIDE SEQUENCE [LARGE SCALE GENOMIC DNA]</scope>
    <source>
        <strain evidence="22">KR2729</strain>
    </source>
</reference>
<protein>
    <submittedName>
        <fullName evidence="11">D-mannonate oxidoreductase</fullName>
    </submittedName>
    <submittedName>
        <fullName evidence="8">Fructuronate reductase</fullName>
        <ecNumber evidence="8">1.1.1.57</ecNumber>
    </submittedName>
    <submittedName>
        <fullName evidence="6">Mannitol dehydrogenase family protein</fullName>
    </submittedName>
    <submittedName>
        <fullName evidence="22">Polyol:NADP oxidoreductase</fullName>
        <ecNumber evidence="18 22">1.1.1.-</ecNumber>
    </submittedName>
    <submittedName>
        <fullName evidence="18">Putative sugar dehydrogenase</fullName>
    </submittedName>
</protein>
<dbReference type="EMBL" id="UASD01000006">
    <property type="protein sequence ID" value="SPX09823.1"/>
    <property type="molecule type" value="Genomic_DNA"/>
</dbReference>
<evidence type="ECO:0000313" key="13">
    <source>
        <dbReference type="EMBL" id="MWU32573.1"/>
    </source>
</evidence>
<reference evidence="12 30" key="5">
    <citation type="journal article" date="2019" name="Microorganisms">
        <title>Characteristics of Carbapenem-Resistant and Colistin-Resistant Escherichia coli Co-Producing NDM-1 and MCR-1 from Pig Farms in China.</title>
        <authorList>
            <person name="Peng Z."/>
            <person name="Li X."/>
            <person name="Hu Z."/>
            <person name="Li Z."/>
            <person name="Lv Y."/>
            <person name="Lei M."/>
            <person name="Wu B."/>
            <person name="Chen H."/>
            <person name="Wang X."/>
        </authorList>
    </citation>
    <scope>NUCLEOTIDE SEQUENCE [LARGE SCALE GENOMIC DNA]</scope>
    <source>
        <strain evidence="12 30">RXD010</strain>
    </source>
</reference>
<feature type="domain" description="Mannitol dehydrogenase N-terminal" evidence="4">
    <location>
        <begin position="23"/>
        <end position="272"/>
    </location>
</feature>
<evidence type="ECO:0000313" key="6">
    <source>
        <dbReference type="EMBL" id="EFC3526793.1"/>
    </source>
</evidence>
<evidence type="ECO:0000256" key="1">
    <source>
        <dbReference type="ARBA" id="ARBA00023002"/>
    </source>
</evidence>
<dbReference type="Proteomes" id="UP000050556">
    <property type="component" value="Unassembled WGS sequence"/>
</dbReference>
<evidence type="ECO:0000313" key="18">
    <source>
        <dbReference type="EMBL" id="SPX09823.1"/>
    </source>
</evidence>
<reference evidence="8 34" key="7">
    <citation type="submission" date="2019-11" db="EMBL/GenBank/DDBJ databases">
        <authorList>
            <consortium name="GenomeTrakr network: Whole genome sequencing for foodborne pathogen traceback"/>
        </authorList>
    </citation>
    <scope>NUCLEOTIDE SEQUENCE [LARGE SCALE GENOMIC DNA]</scope>
    <source>
        <strain evidence="8 34">PSU-2072</strain>
    </source>
</reference>
<dbReference type="Proteomes" id="UP000538406">
    <property type="component" value="Unassembled WGS sequence"/>
</dbReference>
<dbReference type="Gene3D" id="1.10.1040.10">
    <property type="entry name" value="N-(1-d-carboxylethyl)-l-norvaline Dehydrogenase, domain 2"/>
    <property type="match status" value="1"/>
</dbReference>
<evidence type="ECO:0000259" key="4">
    <source>
        <dbReference type="Pfam" id="PF01232"/>
    </source>
</evidence>
<dbReference type="Proteomes" id="UP000254785">
    <property type="component" value="Unassembled WGS sequence"/>
</dbReference>
<dbReference type="GO" id="GO:0008866">
    <property type="term" value="F:fructuronate reductase activity"/>
    <property type="evidence" value="ECO:0007669"/>
    <property type="project" value="UniProtKB-EC"/>
</dbReference>
<evidence type="ECO:0000313" key="19">
    <source>
        <dbReference type="EMBL" id="STJ80613.1"/>
    </source>
</evidence>
<evidence type="ECO:0000313" key="12">
    <source>
        <dbReference type="EMBL" id="MQS29269.1"/>
    </source>
</evidence>
<reference evidence="24 25" key="3">
    <citation type="submission" date="2018-06" db="EMBL/GenBank/DDBJ databases">
        <authorList>
            <consortium name="Pathogen Informatics"/>
            <person name="Doyle S."/>
        </authorList>
    </citation>
    <scope>NUCLEOTIDE SEQUENCE [LARGE SCALE GENOMIC DNA]</scope>
    <source>
        <strain evidence="18 24">NCTC9073</strain>
        <strain evidence="19 25">NCTC9117</strain>
    </source>
</reference>
<reference evidence="9" key="2">
    <citation type="journal article" date="2018" name="Genome Biol.">
        <title>SKESA: strategic k-mer extension for scrupulous assemblies.</title>
        <authorList>
            <person name="Souvorov A."/>
            <person name="Agarwala R."/>
            <person name="Lipman D.J."/>
        </authorList>
    </citation>
    <scope>NUCLEOTIDE SEQUENCE</scope>
    <source>
        <strain evidence="10">Escherichia coli</strain>
        <strain evidence="9">EuSCAPE_DE065</strain>
    </source>
</reference>
<reference evidence="15 31" key="12">
    <citation type="submission" date="2020-02" db="EMBL/GenBank/DDBJ databases">
        <authorList>
            <person name="Subbiah M."/>
            <person name="Call D."/>
        </authorList>
    </citation>
    <scope>NUCLEOTIDE SEQUENCE [LARGE SCALE GENOMIC DNA]</scope>
    <source>
        <strain evidence="15 31">8375wC2</strain>
    </source>
</reference>
<evidence type="ECO:0000313" key="17">
    <source>
        <dbReference type="EMBL" id="QRZ99764.1"/>
    </source>
</evidence>
<evidence type="ECO:0000259" key="5">
    <source>
        <dbReference type="Pfam" id="PF08125"/>
    </source>
</evidence>
<dbReference type="Proteomes" id="UP000530628">
    <property type="component" value="Unassembled WGS sequence"/>
</dbReference>
<dbReference type="SUPFAM" id="SSF51735">
    <property type="entry name" value="NAD(P)-binding Rossmann-fold domains"/>
    <property type="match status" value="1"/>
</dbReference>
<dbReference type="Proteomes" id="UP000321295">
    <property type="component" value="Unassembled WGS sequence"/>
</dbReference>
<proteinExistence type="inferred from homology"/>
<reference evidence="14 28" key="9">
    <citation type="submission" date="2019-12" db="EMBL/GenBank/DDBJ databases">
        <title>Enteriobacteria Tanzani isolates_10434.</title>
        <authorList>
            <person name="Subbiah M."/>
            <person name="Call D."/>
        </authorList>
    </citation>
    <scope>NUCLEOTIDE SEQUENCE [LARGE SCALE GENOMIC DNA]</scope>
    <source>
        <strain evidence="14 28">10434wD1</strain>
    </source>
</reference>
<name>A0A024L1Y7_ECOLX</name>
<evidence type="ECO:0000313" key="15">
    <source>
        <dbReference type="EMBL" id="NEM87443.1"/>
    </source>
</evidence>
<dbReference type="InterPro" id="IPR000669">
    <property type="entry name" value="Mannitol_DH"/>
</dbReference>
<dbReference type="InterPro" id="IPR023027">
    <property type="entry name" value="Mannitol_DH_CS"/>
</dbReference>
<evidence type="ECO:0000313" key="9">
    <source>
        <dbReference type="EMBL" id="HAJ5957036.1"/>
    </source>
</evidence>